<evidence type="ECO:0000256" key="1">
    <source>
        <dbReference type="SAM" id="SignalP"/>
    </source>
</evidence>
<sequence length="106" mass="11888">MSICKLLTLFVALLLLTAVSSQAQSRRAADPPLPDPQYKEVKVSVTLPKAVNVIRDYGKILLSRNSEKDRLSRLTDRMKDKTDKPVVEVTVDVPKNWVTRKLGLAE</sequence>
<protein>
    <submittedName>
        <fullName evidence="2">Uncharacterized protein</fullName>
    </submittedName>
</protein>
<keyword evidence="1" id="KW-0732">Signal</keyword>
<accession>A0ABY4G8Q2</accession>
<dbReference type="Proteomes" id="UP000830401">
    <property type="component" value="Chromosome"/>
</dbReference>
<gene>
    <name evidence="2" type="ORF">MUN86_05210</name>
</gene>
<dbReference type="RefSeq" id="WP_245122589.1">
    <property type="nucleotide sequence ID" value="NZ_CP095061.1"/>
</dbReference>
<evidence type="ECO:0000313" key="3">
    <source>
        <dbReference type="Proteomes" id="UP000830401"/>
    </source>
</evidence>
<dbReference type="EMBL" id="CP095061">
    <property type="protein sequence ID" value="UOQ67289.1"/>
    <property type="molecule type" value="Genomic_DNA"/>
</dbReference>
<feature type="chain" id="PRO_5046564729" evidence="1">
    <location>
        <begin position="24"/>
        <end position="106"/>
    </location>
</feature>
<evidence type="ECO:0000313" key="2">
    <source>
        <dbReference type="EMBL" id="UOQ67289.1"/>
    </source>
</evidence>
<feature type="signal peptide" evidence="1">
    <location>
        <begin position="1"/>
        <end position="23"/>
    </location>
</feature>
<proteinExistence type="predicted"/>
<organism evidence="2 3">
    <name type="scientific">Hymenobacter volaticus</name>
    <dbReference type="NCBI Taxonomy" id="2932254"/>
    <lineage>
        <taxon>Bacteria</taxon>
        <taxon>Pseudomonadati</taxon>
        <taxon>Bacteroidota</taxon>
        <taxon>Cytophagia</taxon>
        <taxon>Cytophagales</taxon>
        <taxon>Hymenobacteraceae</taxon>
        <taxon>Hymenobacter</taxon>
    </lineage>
</organism>
<keyword evidence="3" id="KW-1185">Reference proteome</keyword>
<reference evidence="2" key="1">
    <citation type="submission" date="2022-04" db="EMBL/GenBank/DDBJ databases">
        <title>Hymenobacter sp. isolated from the air.</title>
        <authorList>
            <person name="Won M."/>
            <person name="Lee C.-M."/>
            <person name="Woen H.-Y."/>
            <person name="Kwon S.-W."/>
        </authorList>
    </citation>
    <scope>NUCLEOTIDE SEQUENCE</scope>
    <source>
        <strain evidence="2">5420S-77</strain>
    </source>
</reference>
<name>A0ABY4G8Q2_9BACT</name>